<accession>A0A382SL08</accession>
<gene>
    <name evidence="1" type="ORF">METZ01_LOCUS363423</name>
</gene>
<dbReference type="EMBL" id="UINC01129876">
    <property type="protein sequence ID" value="SVD10569.1"/>
    <property type="molecule type" value="Genomic_DNA"/>
</dbReference>
<sequence>MTDPTVNEKREPFCRAIETTGLMKDLENLKDGELAEYPDLSKTAMGNCGPGGIKCGFLKSARDILFKNKGIEFKAIPNIGLQRMTDEDKMEKSQKTLPSYQRKVRKDMHRLTNIKYDELSTAKQLEWNIQVTAINVLKTVSSGEGVNIITKEIASNSHPDKLALEQTLKLFI</sequence>
<reference evidence="1" key="1">
    <citation type="submission" date="2018-05" db="EMBL/GenBank/DDBJ databases">
        <authorList>
            <person name="Lanie J.A."/>
            <person name="Ng W.-L."/>
            <person name="Kazmierczak K.M."/>
            <person name="Andrzejewski T.M."/>
            <person name="Davidsen T.M."/>
            <person name="Wayne K.J."/>
            <person name="Tettelin H."/>
            <person name="Glass J.I."/>
            <person name="Rusch D."/>
            <person name="Podicherti R."/>
            <person name="Tsui H.-C.T."/>
            <person name="Winkler M.E."/>
        </authorList>
    </citation>
    <scope>NUCLEOTIDE SEQUENCE</scope>
</reference>
<proteinExistence type="predicted"/>
<evidence type="ECO:0000313" key="1">
    <source>
        <dbReference type="EMBL" id="SVD10569.1"/>
    </source>
</evidence>
<name>A0A382SL08_9ZZZZ</name>
<organism evidence="1">
    <name type="scientific">marine metagenome</name>
    <dbReference type="NCBI Taxonomy" id="408172"/>
    <lineage>
        <taxon>unclassified sequences</taxon>
        <taxon>metagenomes</taxon>
        <taxon>ecological metagenomes</taxon>
    </lineage>
</organism>
<dbReference type="AlphaFoldDB" id="A0A382SL08"/>
<protein>
    <submittedName>
        <fullName evidence="1">Uncharacterized protein</fullName>
    </submittedName>
</protein>